<name>R7RUU5_9CLOT</name>
<dbReference type="EMBL" id="CAVN010000149">
    <property type="protein sequence ID" value="CDF59230.1"/>
    <property type="molecule type" value="Genomic_DNA"/>
</dbReference>
<evidence type="ECO:0000313" key="2">
    <source>
        <dbReference type="Proteomes" id="UP000014923"/>
    </source>
</evidence>
<dbReference type="Proteomes" id="UP000014923">
    <property type="component" value="Unassembled WGS sequence"/>
</dbReference>
<keyword evidence="2" id="KW-1185">Reference proteome</keyword>
<dbReference type="Gene3D" id="1.10.3210.10">
    <property type="entry name" value="Hypothetical protein af1432"/>
    <property type="match status" value="1"/>
</dbReference>
<comment type="caution">
    <text evidence="1">The sequence shown here is derived from an EMBL/GenBank/DDBJ whole genome shotgun (WGS) entry which is preliminary data.</text>
</comment>
<dbReference type="AlphaFoldDB" id="R7RUU5"/>
<protein>
    <submittedName>
        <fullName evidence="1">Uncharacterized protein</fullName>
    </submittedName>
</protein>
<accession>R7RUU5</accession>
<proteinExistence type="predicted"/>
<sequence length="937" mass="110870">MKNEINFEKASYIAKKILDVFYINGFHMELAKDKENYGCKRNERFTEHAIKTLNFALCISNLYYQKHPEKNTDDNIKKIVAGALFHDINKIPKYKKEKETDFELEDIEYILSDLGLYSEFKDCAEFILSSSIHKGRQQNTYKIGYALDENEEEMEIIRCADKLVIMDEIDDVIKKLKELFLFLNLNYKINYLKIKEIRPAITNIMLKALEQHIYDTNRRMFCYFKNYIIYLGEKIDLEKEIDEIVNKTLLIPTKETKYLDAVASNIRDNKYNFNFFDMFLILDTDNQLEILRKALTSKNDDILFRALKNRFEKVKNNLDKDLMEDTRFEIINNILNRKEDDIFIDLVRQIFISLNSYHTFLLNEKVEDVYEEVWNIFNQDILNLNEMDKKISSNINFMRNFKKVLDDGGNKIYYILISTYIADLILQRDDYKEIINKMKERFKESFEKSIQKFCINNNNVSLLRQDLKDYFYEVYGNKVNDTDYITSNDKIKSTCLICGRKIPEGLGFQKGFLTTKYSFKSKPEEIVINQKNGRLTKEIKQQPYLCKICAYDMLLQKINFDLSDTYLNPDIYVYTYKNIDFPISIDSFKKIKREIKDKIDEKTLYKTKFNNKSLFIKVEEKELQIEINKRELAEDFLKPEYRFNIFVATSSDAENVLKMYYQALVLSYYYGLNTVITSSKTLNFDNNDILFNGNYKNIYLNKVKVNNLTKIEDYKGLEESFYVLNSVFLIEDVYNGFKGQRSRELIPLITKMSVHPLGIFNYLRFKDSSERAAFFKAIYENKLNGPFINSLFKIANLNGGVQMTVCSEIAEKMLKFWKPNKSDSSYIITLPFRRSVKTIKEVKTNNIQEIKEIVCGSVRDLVERHNTVYSPTYGVDRINAIEQFVDVFIYGYYEGVCKCKKGELSKNENYFASAIEFLIIKKLYENDTKKEEEIKNE</sequence>
<organism evidence="1 2">
    <name type="scientific">Thermobrachium celere DSM 8682</name>
    <dbReference type="NCBI Taxonomy" id="941824"/>
    <lineage>
        <taxon>Bacteria</taxon>
        <taxon>Bacillati</taxon>
        <taxon>Bacillota</taxon>
        <taxon>Clostridia</taxon>
        <taxon>Eubacteriales</taxon>
        <taxon>Clostridiaceae</taxon>
        <taxon>Thermobrachium</taxon>
    </lineage>
</organism>
<dbReference type="RefSeq" id="WP_018666495.1">
    <property type="nucleotide sequence ID" value="NZ_HF952039.1"/>
</dbReference>
<dbReference type="HOGENOM" id="CLU_316577_0_0_9"/>
<gene>
    <name evidence="1" type="ORF">TCEL_02298</name>
</gene>
<reference evidence="1" key="1">
    <citation type="submission" date="2013-03" db="EMBL/GenBank/DDBJ databases">
        <title>Draft genome sequence of the hydrogen-ethanol-producing anaerobic alkalithermophilic Caloramator celere.</title>
        <authorList>
            <person name="Ciranna A."/>
            <person name="Larjo A."/>
            <person name="Kivisto A."/>
            <person name="Santala V."/>
            <person name="Roos C."/>
            <person name="Karp M."/>
        </authorList>
    </citation>
    <scope>NUCLEOTIDE SEQUENCE [LARGE SCALE GENOMIC DNA]</scope>
    <source>
        <strain evidence="1">DSM 8682</strain>
    </source>
</reference>
<evidence type="ECO:0000313" key="1">
    <source>
        <dbReference type="EMBL" id="CDF59230.1"/>
    </source>
</evidence>